<reference evidence="1" key="1">
    <citation type="submission" date="2021-11" db="EMBL/GenBank/DDBJ databases">
        <title>Purpureocillium_takamizusanense_genome.</title>
        <authorList>
            <person name="Nguyen N.-H."/>
        </authorList>
    </citation>
    <scope>NUCLEOTIDE SEQUENCE</scope>
    <source>
        <strain evidence="1">PT3</strain>
    </source>
</reference>
<dbReference type="InterPro" id="IPR019183">
    <property type="entry name" value="NAA25_NatB_aux_su"/>
</dbReference>
<evidence type="ECO:0000313" key="2">
    <source>
        <dbReference type="Proteomes" id="UP000829364"/>
    </source>
</evidence>
<dbReference type="GeneID" id="72065414"/>
<organism evidence="1 2">
    <name type="scientific">Purpureocillium takamizusanense</name>
    <dbReference type="NCBI Taxonomy" id="2060973"/>
    <lineage>
        <taxon>Eukaryota</taxon>
        <taxon>Fungi</taxon>
        <taxon>Dikarya</taxon>
        <taxon>Ascomycota</taxon>
        <taxon>Pezizomycotina</taxon>
        <taxon>Sordariomycetes</taxon>
        <taxon>Hypocreomycetidae</taxon>
        <taxon>Hypocreales</taxon>
        <taxon>Ophiocordycipitaceae</taxon>
        <taxon>Purpureocillium</taxon>
    </lineage>
</organism>
<evidence type="ECO:0000313" key="1">
    <source>
        <dbReference type="EMBL" id="UNI17079.1"/>
    </source>
</evidence>
<dbReference type="KEGG" id="ptkz:JDV02_003457"/>
<dbReference type="EMBL" id="CP086355">
    <property type="protein sequence ID" value="UNI17079.1"/>
    <property type="molecule type" value="Genomic_DNA"/>
</dbReference>
<dbReference type="Proteomes" id="UP000829364">
    <property type="component" value="Chromosome 2"/>
</dbReference>
<dbReference type="Pfam" id="PF09797">
    <property type="entry name" value="NatB_MDM20"/>
    <property type="match status" value="1"/>
</dbReference>
<accession>A0A9Q8QAM8</accession>
<gene>
    <name evidence="1" type="ORF">JDV02_003457</name>
</gene>
<name>A0A9Q8QAM8_9HYPO</name>
<dbReference type="OrthoDB" id="1874341at2759"/>
<dbReference type="RefSeq" id="XP_047840560.1">
    <property type="nucleotide sequence ID" value="XM_047984586.1"/>
</dbReference>
<dbReference type="AlphaFoldDB" id="A0A9Q8QAM8"/>
<proteinExistence type="predicted"/>
<protein>
    <submittedName>
        <fullName evidence="1">Uncharacterized protein</fullName>
    </submittedName>
</protein>
<sequence>MSRPRPRLRNGVDLQLQSAFQDGNWPVAIRLAEKRWRTFNDQYFEIVKICSEAQLDDPAAKFAAVAAVRKYVEDGTVVKDADGIDLLEWATLSLLDDDDFPETLGPLRVRCVKASPKDKTAATRCLESCLLHWDLVSAQQIAAIIDRSFPAERSFLFWNIVITHLLAKSPQSPPEKKKLYGMLAQKQIERAAQLTEQARNTNAEDAPPTPPARSVKTEEEILLLYDVVETHGSVDDFAKLLTSPVFSPVSQFRLGRKELFLRVVAQLRRQGDWQRVFDFCHECLSDADENDEPTLLASDWSVWKHFIDAASQLKSVNPTTSETVRDLLLILIKSKNLRPMYKRNLLLARVSAAFSLGPNDEDDLTDGRPSSLRLRELITYIDHQKGSLACFDDVKGFVERLDPLAVKHLAYDRVPELASGTADALTIARIQLLSLKLQYFALTCLSSVSRLPGEKPCSKCIVCDAEFSTALCASCLSDVAQHAIQQYRSYTRELAGNVSAENEVIPELAMTAAFCNMRLAFNSQLPEYKPSNALPSMRYLLRALFVLEHQFHLTPKHSQTALLLVQLHLRLGSAHRAREIWDELAVKRTTSDALAPIFYDRLSTISPLVISPSDNWGWQLVETLKQHYSVSLKLRMPRRLIDAFEAGSYGSILGMPQYIEDLRRSCTRVMSLVEEARAERLFGQPFGEILSDRRFLDVFDGLRLNELVDYGSFASWDASICTPMHIRLPLGPGPSNERSHLSLLSEAFHDILDHKPPTVYKASATATEADNTFVLEMMARLSNSMPQFLRGAASKTTMAEMLYFEVVSLLCTLTPLCTSIARTSTPPDELNQLVNSVLSALETLRSIAPQEEVQSVEGAMLALSSLHNIAMLRDTAVAVKLTTQWIQAFNEREKERDRSGSSNLHKEVMALVKSMESAAQAALKGGCELVSSWKDGAVDGMGFVPTLKRWVFDGDETGLADIVEDGTVLELARSLRSNIAGWQQVKWE</sequence>
<keyword evidence="2" id="KW-1185">Reference proteome</keyword>